<organism evidence="2 3">
    <name type="scientific">Ligilactobacillus murinus</name>
    <dbReference type="NCBI Taxonomy" id="1622"/>
    <lineage>
        <taxon>Bacteria</taxon>
        <taxon>Bacillati</taxon>
        <taxon>Bacillota</taxon>
        <taxon>Bacilli</taxon>
        <taxon>Lactobacillales</taxon>
        <taxon>Lactobacillaceae</taxon>
        <taxon>Ligilactobacillus</taxon>
    </lineage>
</organism>
<dbReference type="GO" id="GO:0022857">
    <property type="term" value="F:transmembrane transporter activity"/>
    <property type="evidence" value="ECO:0007669"/>
    <property type="project" value="InterPro"/>
</dbReference>
<reference evidence="2 3" key="1">
    <citation type="submission" date="2018-09" db="EMBL/GenBank/DDBJ databases">
        <title>Murine metabolic-syndrome-specific gut microbial biobank.</title>
        <authorList>
            <person name="Liu C."/>
        </authorList>
    </citation>
    <scope>NUCLEOTIDE SEQUENCE [LARGE SCALE GENOMIC DNA]</scope>
    <source>
        <strain evidence="2 3">C-30</strain>
    </source>
</reference>
<dbReference type="Gene3D" id="1.20.1250.20">
    <property type="entry name" value="MFS general substrate transporter like domains"/>
    <property type="match status" value="1"/>
</dbReference>
<evidence type="ECO:0000256" key="1">
    <source>
        <dbReference type="ARBA" id="ARBA00004651"/>
    </source>
</evidence>
<evidence type="ECO:0000313" key="3">
    <source>
        <dbReference type="Proteomes" id="UP000289316"/>
    </source>
</evidence>
<dbReference type="InterPro" id="IPR053160">
    <property type="entry name" value="MFS_DHA3_Transporter"/>
</dbReference>
<dbReference type="OrthoDB" id="9816124at2"/>
<gene>
    <name evidence="2" type="ORF">D6C19_01050</name>
</gene>
<dbReference type="AlphaFoldDB" id="A0A4Q2B007"/>
<proteinExistence type="predicted"/>
<evidence type="ECO:0000313" key="2">
    <source>
        <dbReference type="EMBL" id="RXV75480.1"/>
    </source>
</evidence>
<dbReference type="InterPro" id="IPR011701">
    <property type="entry name" value="MFS"/>
</dbReference>
<dbReference type="PANTHER" id="PTHR23530">
    <property type="entry name" value="TRANSPORT PROTEIN-RELATED"/>
    <property type="match status" value="1"/>
</dbReference>
<dbReference type="InterPro" id="IPR036259">
    <property type="entry name" value="MFS_trans_sf"/>
</dbReference>
<accession>A0A4Q2B007</accession>
<name>A0A4Q2B007_9LACO</name>
<dbReference type="SUPFAM" id="SSF103473">
    <property type="entry name" value="MFS general substrate transporter"/>
    <property type="match status" value="1"/>
</dbReference>
<dbReference type="EMBL" id="QZFR01000003">
    <property type="protein sequence ID" value="RXV75480.1"/>
    <property type="molecule type" value="Genomic_DNA"/>
</dbReference>
<comment type="caution">
    <text evidence="2">The sequence shown here is derived from an EMBL/GenBank/DDBJ whole genome shotgun (WGS) entry which is preliminary data.</text>
</comment>
<sequence length="390" mass="43948">MRNNNTIRYDVLSYQGLSALYALGLSLWAGTIYLYMKQVGYSYGQINLFLALFWLVTCLTEIPSGFFADMFGALKLTFLSSLFRGSGLLFLALFEHNLTILVLSAILTAVGDSFYSGTLTAWIVEKTKKTDLDQNKLFSHNYMLVSLVSFIGGYFGADFLGNFELKVPLICGAFILYVTGILALSLTRFEPESKPRKKIVKFDHNVWQKKRPLFETFVLFLPLTFVTVGPYNQWQLYFQHGTTIKTGLILVGINLCAILGAIVFGFLVRLNLQAEKLFLAHVLALCISVWIMIYSPYYLALIFMWLHVALCSSAEVLQTKLLHEKITDDLRTTWVSVNNTLEALVTTLALALNGFLADHFGLATAWGGGALLGFLSTFGWYAWQIRWRKV</sequence>
<comment type="subcellular location">
    <subcellularLocation>
        <location evidence="1">Cell membrane</location>
        <topology evidence="1">Multi-pass membrane protein</topology>
    </subcellularLocation>
</comment>
<dbReference type="GO" id="GO:0005886">
    <property type="term" value="C:plasma membrane"/>
    <property type="evidence" value="ECO:0007669"/>
    <property type="project" value="UniProtKB-SubCell"/>
</dbReference>
<dbReference type="PANTHER" id="PTHR23530:SF1">
    <property type="entry name" value="PERMEASE, MAJOR FACILITATOR SUPERFAMILY-RELATED"/>
    <property type="match status" value="1"/>
</dbReference>
<dbReference type="Pfam" id="PF07690">
    <property type="entry name" value="MFS_1"/>
    <property type="match status" value="1"/>
</dbReference>
<dbReference type="RefSeq" id="WP_004050683.1">
    <property type="nucleotide sequence ID" value="NZ_CAYEUZ010000001.1"/>
</dbReference>
<dbReference type="Proteomes" id="UP000289316">
    <property type="component" value="Unassembled WGS sequence"/>
</dbReference>
<protein>
    <submittedName>
        <fullName evidence="2">MFS transporter</fullName>
    </submittedName>
</protein>